<proteinExistence type="predicted"/>
<reference evidence="2 3" key="1">
    <citation type="submission" date="2021-06" db="EMBL/GenBank/DDBJ databases">
        <title>Complete genome of Haloferula helveola possessing various polysaccharide degrading enzymes.</title>
        <authorList>
            <person name="Takami H."/>
            <person name="Huang C."/>
            <person name="Hamasaki K."/>
        </authorList>
    </citation>
    <scope>NUCLEOTIDE SEQUENCE [LARGE SCALE GENOMIC DNA]</scope>
    <source>
        <strain evidence="2 3">CN-1</strain>
    </source>
</reference>
<name>A0ABM7RJ05_9BACT</name>
<protein>
    <submittedName>
        <fullName evidence="2">Uncharacterized protein</fullName>
    </submittedName>
</protein>
<keyword evidence="1" id="KW-0812">Transmembrane</keyword>
<sequence>MPIRESVTLLAASGLLLVAAAVTSDFSLWSDPANETVPWFCGALAIALLIVTLTSALTGCRVGELPRSRVLGVAIGVPLILGIGLVVDAISYGFTDDRVTIIGEWLGFTVILIGLLWLPRLRPRD</sequence>
<evidence type="ECO:0000313" key="2">
    <source>
        <dbReference type="EMBL" id="BCX46972.1"/>
    </source>
</evidence>
<keyword evidence="3" id="KW-1185">Reference proteome</keyword>
<feature type="transmembrane region" description="Helical" evidence="1">
    <location>
        <begin position="100"/>
        <end position="118"/>
    </location>
</feature>
<feature type="transmembrane region" description="Helical" evidence="1">
    <location>
        <begin position="70"/>
        <end position="94"/>
    </location>
</feature>
<keyword evidence="1" id="KW-0472">Membrane</keyword>
<evidence type="ECO:0000313" key="3">
    <source>
        <dbReference type="Proteomes" id="UP001374893"/>
    </source>
</evidence>
<dbReference type="RefSeq" id="WP_338688934.1">
    <property type="nucleotide sequence ID" value="NZ_AP024702.1"/>
</dbReference>
<dbReference type="Proteomes" id="UP001374893">
    <property type="component" value="Chromosome"/>
</dbReference>
<gene>
    <name evidence="2" type="ORF">HAHE_08800</name>
</gene>
<feature type="transmembrane region" description="Helical" evidence="1">
    <location>
        <begin position="37"/>
        <end position="58"/>
    </location>
</feature>
<organism evidence="2 3">
    <name type="scientific">Haloferula helveola</name>
    <dbReference type="NCBI Taxonomy" id="490095"/>
    <lineage>
        <taxon>Bacteria</taxon>
        <taxon>Pseudomonadati</taxon>
        <taxon>Verrucomicrobiota</taxon>
        <taxon>Verrucomicrobiia</taxon>
        <taxon>Verrucomicrobiales</taxon>
        <taxon>Verrucomicrobiaceae</taxon>
        <taxon>Haloferula</taxon>
    </lineage>
</organism>
<keyword evidence="1" id="KW-1133">Transmembrane helix</keyword>
<evidence type="ECO:0000256" key="1">
    <source>
        <dbReference type="SAM" id="Phobius"/>
    </source>
</evidence>
<accession>A0ABM7RJ05</accession>
<dbReference type="EMBL" id="AP024702">
    <property type="protein sequence ID" value="BCX46972.1"/>
    <property type="molecule type" value="Genomic_DNA"/>
</dbReference>